<keyword evidence="2" id="KW-1185">Reference proteome</keyword>
<evidence type="ECO:0000313" key="2">
    <source>
        <dbReference type="Proteomes" id="UP000237347"/>
    </source>
</evidence>
<evidence type="ECO:0000313" key="1">
    <source>
        <dbReference type="EMBL" id="KAK7809593.1"/>
    </source>
</evidence>
<gene>
    <name evidence="1" type="ORF">CFP56_018453</name>
</gene>
<sequence length="95" mass="10686">PKELGKKSSCYVLIKSWNEVVSDKGTNVVVVAMREQVAVVNEENGSTILDLLSINDVAGYDYWGRVACHQHRPINGVVHIASISRFRREEQVYGR</sequence>
<organism evidence="1 2">
    <name type="scientific">Quercus suber</name>
    <name type="common">Cork oak</name>
    <dbReference type="NCBI Taxonomy" id="58331"/>
    <lineage>
        <taxon>Eukaryota</taxon>
        <taxon>Viridiplantae</taxon>
        <taxon>Streptophyta</taxon>
        <taxon>Embryophyta</taxon>
        <taxon>Tracheophyta</taxon>
        <taxon>Spermatophyta</taxon>
        <taxon>Magnoliopsida</taxon>
        <taxon>eudicotyledons</taxon>
        <taxon>Gunneridae</taxon>
        <taxon>Pentapetalae</taxon>
        <taxon>rosids</taxon>
        <taxon>fabids</taxon>
        <taxon>Fagales</taxon>
        <taxon>Fagaceae</taxon>
        <taxon>Quercus</taxon>
    </lineage>
</organism>
<proteinExistence type="predicted"/>
<reference evidence="1 2" key="1">
    <citation type="journal article" date="2018" name="Sci. Data">
        <title>The draft genome sequence of cork oak.</title>
        <authorList>
            <person name="Ramos A.M."/>
            <person name="Usie A."/>
            <person name="Barbosa P."/>
            <person name="Barros P.M."/>
            <person name="Capote T."/>
            <person name="Chaves I."/>
            <person name="Simoes F."/>
            <person name="Abreu I."/>
            <person name="Carrasquinho I."/>
            <person name="Faro C."/>
            <person name="Guimaraes J.B."/>
            <person name="Mendonca D."/>
            <person name="Nobrega F."/>
            <person name="Rodrigues L."/>
            <person name="Saibo N.J.M."/>
            <person name="Varela M.C."/>
            <person name="Egas C."/>
            <person name="Matos J."/>
            <person name="Miguel C.M."/>
            <person name="Oliveira M.M."/>
            <person name="Ricardo C.P."/>
            <person name="Goncalves S."/>
        </authorList>
    </citation>
    <scope>NUCLEOTIDE SEQUENCE [LARGE SCALE GENOMIC DNA]</scope>
    <source>
        <strain evidence="2">cv. HL8</strain>
    </source>
</reference>
<accession>A0AAW0I697</accession>
<dbReference type="EMBL" id="PKMF04002338">
    <property type="protein sequence ID" value="KAK7809593.1"/>
    <property type="molecule type" value="Genomic_DNA"/>
</dbReference>
<dbReference type="Proteomes" id="UP000237347">
    <property type="component" value="Unassembled WGS sequence"/>
</dbReference>
<feature type="non-terminal residue" evidence="1">
    <location>
        <position position="1"/>
    </location>
</feature>
<name>A0AAW0I697_QUESU</name>
<dbReference type="AlphaFoldDB" id="A0AAW0I697"/>
<comment type="caution">
    <text evidence="1">The sequence shown here is derived from an EMBL/GenBank/DDBJ whole genome shotgun (WGS) entry which is preliminary data.</text>
</comment>
<protein>
    <submittedName>
        <fullName evidence="1">Uncharacterized protein</fullName>
    </submittedName>
</protein>